<dbReference type="AlphaFoldDB" id="A0A316ADR4"/>
<gene>
    <name evidence="1" type="ORF">BXY45_10431</name>
</gene>
<evidence type="ECO:0000313" key="2">
    <source>
        <dbReference type="Proteomes" id="UP000245469"/>
    </source>
</evidence>
<dbReference type="EMBL" id="QGDQ01000004">
    <property type="protein sequence ID" value="PWJ55110.1"/>
    <property type="molecule type" value="Genomic_DNA"/>
</dbReference>
<accession>A0A316ADR4</accession>
<sequence length="262" mass="28371">MPQQHEGYAVISAGRQRVRLPVGAAITAGRSSSTDLQIGHSPTDLRVPRLAVRLECRRDGVLIFNTSDKRTITAEVWPGPGFAVPPLSLAGSAPHATVTLVIHGTAGARHTITVDSTRLPGASAHLSGNPSGWDEGDDDADQRTIGYERLTWVTDRQRQLLCALVLPLRFGWRDLAAVPTYAQVVEILAERGIHLSAKHVRNTLDEIRLRTALDHHVDDIHSDGPCSSPEPPSSYLPAFAQWVLVSGTVTDDELAAFDDLAH</sequence>
<reference evidence="1 2" key="1">
    <citation type="submission" date="2018-03" db="EMBL/GenBank/DDBJ databases">
        <title>Genomic Encyclopedia of Archaeal and Bacterial Type Strains, Phase II (KMG-II): from individual species to whole genera.</title>
        <authorList>
            <person name="Goeker M."/>
        </authorList>
    </citation>
    <scope>NUCLEOTIDE SEQUENCE [LARGE SCALE GENOMIC DNA]</scope>
    <source>
        <strain evidence="1 2">DSM 44889</strain>
    </source>
</reference>
<keyword evidence="2" id="KW-1185">Reference proteome</keyword>
<name>A0A316ADR4_9ACTN</name>
<dbReference type="RefSeq" id="WP_109773198.1">
    <property type="nucleotide sequence ID" value="NZ_QGDQ01000004.1"/>
</dbReference>
<protein>
    <submittedName>
        <fullName evidence="1">Uncharacterized protein</fullName>
    </submittedName>
</protein>
<proteinExistence type="predicted"/>
<comment type="caution">
    <text evidence="1">The sequence shown here is derived from an EMBL/GenBank/DDBJ whole genome shotgun (WGS) entry which is preliminary data.</text>
</comment>
<dbReference type="Proteomes" id="UP000245469">
    <property type="component" value="Unassembled WGS sequence"/>
</dbReference>
<dbReference type="OrthoDB" id="5142616at2"/>
<organism evidence="1 2">
    <name type="scientific">Quadrisphaera granulorum</name>
    <dbReference type="NCBI Taxonomy" id="317664"/>
    <lineage>
        <taxon>Bacteria</taxon>
        <taxon>Bacillati</taxon>
        <taxon>Actinomycetota</taxon>
        <taxon>Actinomycetes</taxon>
        <taxon>Kineosporiales</taxon>
        <taxon>Kineosporiaceae</taxon>
        <taxon>Quadrisphaera</taxon>
    </lineage>
</organism>
<evidence type="ECO:0000313" key="1">
    <source>
        <dbReference type="EMBL" id="PWJ55110.1"/>
    </source>
</evidence>